<dbReference type="RefSeq" id="WP_375352885.1">
    <property type="nucleotide sequence ID" value="NZ_JBHHMI010000001.1"/>
</dbReference>
<feature type="domain" description="MIP18 family-like" evidence="1">
    <location>
        <begin position="11"/>
        <end position="83"/>
    </location>
</feature>
<dbReference type="InterPro" id="IPR052339">
    <property type="entry name" value="Fe-S_Maturation_MIP18"/>
</dbReference>
<organism evidence="2 3">
    <name type="scientific">Paenibacillus enshidis</name>
    <dbReference type="NCBI Taxonomy" id="1458439"/>
    <lineage>
        <taxon>Bacteria</taxon>
        <taxon>Bacillati</taxon>
        <taxon>Bacillota</taxon>
        <taxon>Bacilli</taxon>
        <taxon>Bacillales</taxon>
        <taxon>Paenibacillaceae</taxon>
        <taxon>Paenibacillus</taxon>
    </lineage>
</organism>
<accession>A0ABV5AQ64</accession>
<dbReference type="InterPro" id="IPR002744">
    <property type="entry name" value="MIP18-like"/>
</dbReference>
<dbReference type="PANTHER" id="PTHR42831">
    <property type="entry name" value="FE-S PROTEIN MATURATION AUXILIARY FACTOR YITW"/>
    <property type="match status" value="1"/>
</dbReference>
<dbReference type="PANTHER" id="PTHR42831:SF1">
    <property type="entry name" value="FE-S PROTEIN MATURATION AUXILIARY FACTOR YITW"/>
    <property type="match status" value="1"/>
</dbReference>
<name>A0ABV5AQ64_9BACL</name>
<dbReference type="InterPro" id="IPR006121">
    <property type="entry name" value="HMA_dom"/>
</dbReference>
<dbReference type="Proteomes" id="UP001580346">
    <property type="component" value="Unassembled WGS sequence"/>
</dbReference>
<dbReference type="Pfam" id="PF01883">
    <property type="entry name" value="FeS_assembly_P"/>
    <property type="match status" value="1"/>
</dbReference>
<protein>
    <submittedName>
        <fullName evidence="2">Metal-sulfur cluster assembly factor</fullName>
    </submittedName>
</protein>
<gene>
    <name evidence="2" type="ORF">ACE41H_01790</name>
</gene>
<evidence type="ECO:0000313" key="3">
    <source>
        <dbReference type="Proteomes" id="UP001580346"/>
    </source>
</evidence>
<reference evidence="2 3" key="1">
    <citation type="submission" date="2024-09" db="EMBL/GenBank/DDBJ databases">
        <title>Paenibacillus zeirhizospherea sp. nov., isolated from surface of the maize (Zea mays) roots in a horticulture field, Hungary.</title>
        <authorList>
            <person name="Marton D."/>
            <person name="Farkas M."/>
            <person name="Bedics A."/>
            <person name="Toth E."/>
            <person name="Tancsics A."/>
            <person name="Boka K."/>
            <person name="Maroti G."/>
            <person name="Kriszt B."/>
            <person name="Cserhati M."/>
        </authorList>
    </citation>
    <scope>NUCLEOTIDE SEQUENCE [LARGE SCALE GENOMIC DNA]</scope>
    <source>
        <strain evidence="2 3">KCTC 33519</strain>
    </source>
</reference>
<dbReference type="Gene3D" id="3.30.300.130">
    <property type="entry name" value="Fe-S cluster assembly (FSCA)"/>
    <property type="match status" value="1"/>
</dbReference>
<sequence length="105" mass="11561">MGLHEKTEISAEIMAMLEEVYDPELGINIVDLGLIYGVQCTEGTAKITMTLTTPGCPMHDMLVGGVKRAVAGLPGIRDVQVQVVWEPQWSPEQMSDEAKEWLGYL</sequence>
<evidence type="ECO:0000259" key="1">
    <source>
        <dbReference type="Pfam" id="PF01883"/>
    </source>
</evidence>
<dbReference type="CDD" id="cd00371">
    <property type="entry name" value="HMA"/>
    <property type="match status" value="1"/>
</dbReference>
<dbReference type="InterPro" id="IPR034904">
    <property type="entry name" value="FSCA_dom_sf"/>
</dbReference>
<evidence type="ECO:0000313" key="2">
    <source>
        <dbReference type="EMBL" id="MFB5265524.1"/>
    </source>
</evidence>
<keyword evidence="3" id="KW-1185">Reference proteome</keyword>
<dbReference type="EMBL" id="JBHHMI010000001">
    <property type="protein sequence ID" value="MFB5265524.1"/>
    <property type="molecule type" value="Genomic_DNA"/>
</dbReference>
<proteinExistence type="predicted"/>
<dbReference type="SUPFAM" id="SSF117916">
    <property type="entry name" value="Fe-S cluster assembly (FSCA) domain-like"/>
    <property type="match status" value="1"/>
</dbReference>
<comment type="caution">
    <text evidence="2">The sequence shown here is derived from an EMBL/GenBank/DDBJ whole genome shotgun (WGS) entry which is preliminary data.</text>
</comment>